<feature type="compositionally biased region" description="Basic residues" evidence="1">
    <location>
        <begin position="193"/>
        <end position="206"/>
    </location>
</feature>
<feature type="compositionally biased region" description="Basic residues" evidence="1">
    <location>
        <begin position="139"/>
        <end position="161"/>
    </location>
</feature>
<protein>
    <submittedName>
        <fullName evidence="3">Uncharacterized protein</fullName>
    </submittedName>
</protein>
<sequence length="418" mass="46540">LLFFLLLHPLPPAPARRRLRHRRRQHRRGRRDPRPPEPLRRQPPRGPRPAPHGLHGRRPPSPHRRPLLPRAGRGVPAGAAGAVRVLPLLLPRLRRRQPRHPRRHPWPPQDPHRRLRRRPRPPVRRPRHHPRRSASFLRPARRPDHRCRRSHLLTGRRRQLQHSRDGRRADRAAGGARRREAPLPRPAAAGLRPGRRRPRLRARRGPGRQLRLPAAQAAGRERDAGEPPGLAAAAGEGAGAAGGDAGGAGAELQHGAVRGALRGGLGPLRRPVRVAGGHPAPGEPGPGPGRGLHWPEGRQLGGPGGPGPGRPVRGLWQVARTDGHGRVPPEPARTGRPRTGEGPARRETPRVHCQRRCRCRLPGVVGPRAHRHFRVVLVNRVCTTRIRYFYVLRESELVVKAKPFSNQLSYSNSKQLQS</sequence>
<feature type="compositionally biased region" description="Basic and acidic residues" evidence="1">
    <location>
        <begin position="162"/>
        <end position="182"/>
    </location>
</feature>
<feature type="compositionally biased region" description="Low complexity" evidence="1">
    <location>
        <begin position="267"/>
        <end position="280"/>
    </location>
</feature>
<feature type="chain" id="PRO_5012272266" evidence="2">
    <location>
        <begin position="16"/>
        <end position="418"/>
    </location>
</feature>
<feature type="non-terminal residue" evidence="3">
    <location>
        <position position="1"/>
    </location>
</feature>
<feature type="compositionally biased region" description="Low complexity" evidence="1">
    <location>
        <begin position="226"/>
        <end position="235"/>
    </location>
</feature>
<feature type="compositionally biased region" description="Basic residues" evidence="1">
    <location>
        <begin position="16"/>
        <end position="31"/>
    </location>
</feature>
<keyword evidence="2" id="KW-0732">Signal</keyword>
<evidence type="ECO:0000256" key="2">
    <source>
        <dbReference type="SAM" id="SignalP"/>
    </source>
</evidence>
<feature type="compositionally biased region" description="Basic residues" evidence="1">
    <location>
        <begin position="54"/>
        <end position="67"/>
    </location>
</feature>
<feature type="region of interest" description="Disordered" evidence="1">
    <location>
        <begin position="16"/>
        <end position="79"/>
    </location>
</feature>
<feature type="compositionally biased region" description="Gly residues" evidence="1">
    <location>
        <begin position="236"/>
        <end position="248"/>
    </location>
</feature>
<proteinExistence type="predicted"/>
<name>A0A1D1YI81_9ARAE</name>
<evidence type="ECO:0000313" key="3">
    <source>
        <dbReference type="EMBL" id="JAT54349.1"/>
    </source>
</evidence>
<feature type="region of interest" description="Disordered" evidence="1">
    <location>
        <begin position="93"/>
        <end position="248"/>
    </location>
</feature>
<feature type="compositionally biased region" description="Low complexity" evidence="1">
    <location>
        <begin position="68"/>
        <end position="79"/>
    </location>
</feature>
<gene>
    <name evidence="3" type="ORF">g.51641</name>
</gene>
<feature type="signal peptide" evidence="2">
    <location>
        <begin position="1"/>
        <end position="15"/>
    </location>
</feature>
<dbReference type="AlphaFoldDB" id="A0A1D1YI81"/>
<feature type="region of interest" description="Disordered" evidence="1">
    <location>
        <begin position="261"/>
        <end position="350"/>
    </location>
</feature>
<accession>A0A1D1YI81</accession>
<organism evidence="3">
    <name type="scientific">Anthurium amnicola</name>
    <dbReference type="NCBI Taxonomy" id="1678845"/>
    <lineage>
        <taxon>Eukaryota</taxon>
        <taxon>Viridiplantae</taxon>
        <taxon>Streptophyta</taxon>
        <taxon>Embryophyta</taxon>
        <taxon>Tracheophyta</taxon>
        <taxon>Spermatophyta</taxon>
        <taxon>Magnoliopsida</taxon>
        <taxon>Liliopsida</taxon>
        <taxon>Araceae</taxon>
        <taxon>Pothoideae</taxon>
        <taxon>Potheae</taxon>
        <taxon>Anthurium</taxon>
    </lineage>
</organism>
<feature type="compositionally biased region" description="Basic residues" evidence="1">
    <location>
        <begin position="93"/>
        <end position="105"/>
    </location>
</feature>
<evidence type="ECO:0000256" key="1">
    <source>
        <dbReference type="SAM" id="MobiDB-lite"/>
    </source>
</evidence>
<feature type="compositionally biased region" description="Basic residues" evidence="1">
    <location>
        <begin position="113"/>
        <end position="132"/>
    </location>
</feature>
<reference evidence="3" key="1">
    <citation type="submission" date="2015-07" db="EMBL/GenBank/DDBJ databases">
        <title>Transcriptome Assembly of Anthurium amnicola.</title>
        <authorList>
            <person name="Suzuki J."/>
        </authorList>
    </citation>
    <scope>NUCLEOTIDE SEQUENCE</scope>
</reference>
<dbReference type="EMBL" id="GDJX01013587">
    <property type="protein sequence ID" value="JAT54349.1"/>
    <property type="molecule type" value="Transcribed_RNA"/>
</dbReference>